<protein>
    <submittedName>
        <fullName evidence="1">Uncharacterized protein</fullName>
    </submittedName>
</protein>
<dbReference type="EMBL" id="JASBWS010000011">
    <property type="protein sequence ID" value="KAJ9113737.1"/>
    <property type="molecule type" value="Genomic_DNA"/>
</dbReference>
<gene>
    <name evidence="1" type="ORF">QFC20_001762</name>
</gene>
<accession>A0ACC2WQ28</accession>
<keyword evidence="2" id="KW-1185">Reference proteome</keyword>
<name>A0ACC2WQ28_9TREE</name>
<sequence>MTKLATGTSLATPKGEKLEEMFDTASRLITYTTKRDATNTTSISTESLLGFAAIRFDTEDTLDSQEYEDGVRTTVVYIYEMQVSSSARGQGLGGRLLRDCESLAKGTGMQKAMLTCLKNNEQGLGFYHHNGYAPDEIDPTLLIQQEQSRKLRSKRSKTTEHDWVRGREADTKQTMHIDYRILSKRIL</sequence>
<comment type="caution">
    <text evidence="1">The sequence shown here is derived from an EMBL/GenBank/DDBJ whole genome shotgun (WGS) entry which is preliminary data.</text>
</comment>
<evidence type="ECO:0000313" key="1">
    <source>
        <dbReference type="EMBL" id="KAJ9113737.1"/>
    </source>
</evidence>
<evidence type="ECO:0000313" key="2">
    <source>
        <dbReference type="Proteomes" id="UP001230649"/>
    </source>
</evidence>
<proteinExistence type="predicted"/>
<organism evidence="1 2">
    <name type="scientific">Naganishia adeliensis</name>
    <dbReference type="NCBI Taxonomy" id="92952"/>
    <lineage>
        <taxon>Eukaryota</taxon>
        <taxon>Fungi</taxon>
        <taxon>Dikarya</taxon>
        <taxon>Basidiomycota</taxon>
        <taxon>Agaricomycotina</taxon>
        <taxon>Tremellomycetes</taxon>
        <taxon>Filobasidiales</taxon>
        <taxon>Filobasidiaceae</taxon>
        <taxon>Naganishia</taxon>
    </lineage>
</organism>
<reference evidence="1" key="1">
    <citation type="submission" date="2023-04" db="EMBL/GenBank/DDBJ databases">
        <title>Draft Genome sequencing of Naganishia species isolated from polar environments using Oxford Nanopore Technology.</title>
        <authorList>
            <person name="Leo P."/>
            <person name="Venkateswaran K."/>
        </authorList>
    </citation>
    <scope>NUCLEOTIDE SEQUENCE</scope>
    <source>
        <strain evidence="1">MNA-CCFEE 5262</strain>
    </source>
</reference>
<dbReference type="Proteomes" id="UP001230649">
    <property type="component" value="Unassembled WGS sequence"/>
</dbReference>